<sequence length="621" mass="70543">MSNSQEQSLNENAVFLPVEEASPEFLHCEWEREAVEMLLSGGPEAFYSSVSSEHAACFLSPEEVSQIRSWAQNYHVKELQVEEQNGVENSFETEDFCSTYSPCHSDAPIPNLELGWPEMPPTEKMVEVAVHTSPPLEGEPPVREIIRRYLQNATQAIGIVTDKLTDNAIIGDLHTAASRGVPVYIVLNQRSLQENFTLNKLRHPNMRVRVLRGKTFCSRNGRMVVGEMKVNFLLVDLKTVIHGSYSLTWTDAHLHQQLVTVLRGPVVDSFDREFRILYAASAPAPDTLRVTPNGQISVPYHQPQDFSDIRFLKWVTVEPDITNPPSPPTDVLLDWEAMGVVHRDNCSSKTHFVLNEEIETENTPQQNNNIDREVVERLTYNGHLFEDEQRINGNTFETKARLEDNLPTSTDSESSSNTSSAERIIRMERKVEKRISKELSEDKDSDLSEGTRTTVDKTLEMVASAERRQFLKSDKFLEEENLNDAAPEESTSSSRKPVILKVSQSDGLSSLSAIMTRIKRRTSGMLRRGVKSTMSDRAQSMMDLSEFSEEKGVPAPRFPGNLDQDHMTPALALMKKRNNDVKSSMNRPLKNFRHLERTHSSNDIDEILPWRSRYNKEEEQN</sequence>
<evidence type="ECO:0000256" key="2">
    <source>
        <dbReference type="SAM" id="MobiDB-lite"/>
    </source>
</evidence>
<dbReference type="PANTHER" id="PTHR16181">
    <property type="entry name" value="PROTEIN FAM83A-RELATED"/>
    <property type="match status" value="1"/>
</dbReference>
<dbReference type="KEGG" id="alim:106513853"/>
<dbReference type="InterPro" id="IPR050944">
    <property type="entry name" value="FAM83"/>
</dbReference>
<dbReference type="Pfam" id="PF07894">
    <property type="entry name" value="SACK1"/>
    <property type="match status" value="1"/>
</dbReference>
<dbReference type="Gene3D" id="3.30.870.10">
    <property type="entry name" value="Endonuclease Chain A"/>
    <property type="match status" value="1"/>
</dbReference>
<name>A0A2I4AS69_AUSLI</name>
<dbReference type="CTD" id="54854"/>
<feature type="region of interest" description="Disordered" evidence="2">
    <location>
        <begin position="400"/>
        <end position="425"/>
    </location>
</feature>
<feature type="domain" description="Scaffolding anchor of CK1" evidence="3">
    <location>
        <begin position="17"/>
        <end position="283"/>
    </location>
</feature>
<dbReference type="RefSeq" id="XP_013858331.1">
    <property type="nucleotide sequence ID" value="XM_014002877.1"/>
</dbReference>
<reference evidence="5" key="1">
    <citation type="submission" date="2025-08" db="UniProtKB">
        <authorList>
            <consortium name="RefSeq"/>
        </authorList>
    </citation>
    <scope>IDENTIFICATION</scope>
    <source>
        <strain evidence="5">Quisiro</strain>
        <tissue evidence="5">Liver</tissue>
    </source>
</reference>
<gene>
    <name evidence="5" type="primary">fam83e</name>
</gene>
<dbReference type="InterPro" id="IPR012461">
    <property type="entry name" value="SACK1"/>
</dbReference>
<evidence type="ECO:0000259" key="3">
    <source>
        <dbReference type="Pfam" id="PF07894"/>
    </source>
</evidence>
<comment type="similarity">
    <text evidence="1">Belongs to the FAM83 family.</text>
</comment>
<dbReference type="GO" id="GO:0019901">
    <property type="term" value="F:protein kinase binding"/>
    <property type="evidence" value="ECO:0007669"/>
    <property type="project" value="TreeGrafter"/>
</dbReference>
<proteinExistence type="inferred from homology"/>
<evidence type="ECO:0000256" key="1">
    <source>
        <dbReference type="ARBA" id="ARBA00006937"/>
    </source>
</evidence>
<keyword evidence="4" id="KW-1185">Reference proteome</keyword>
<organism evidence="4 5">
    <name type="scientific">Austrofundulus limnaeus</name>
    <name type="common">Annual killifish</name>
    <dbReference type="NCBI Taxonomy" id="52670"/>
    <lineage>
        <taxon>Eukaryota</taxon>
        <taxon>Metazoa</taxon>
        <taxon>Chordata</taxon>
        <taxon>Craniata</taxon>
        <taxon>Vertebrata</taxon>
        <taxon>Euteleostomi</taxon>
        <taxon>Actinopterygii</taxon>
        <taxon>Neopterygii</taxon>
        <taxon>Teleostei</taxon>
        <taxon>Neoteleostei</taxon>
        <taxon>Acanthomorphata</taxon>
        <taxon>Ovalentaria</taxon>
        <taxon>Atherinomorphae</taxon>
        <taxon>Cyprinodontiformes</taxon>
        <taxon>Rivulidae</taxon>
        <taxon>Austrofundulus</taxon>
    </lineage>
</organism>
<protein>
    <submittedName>
        <fullName evidence="5">Uncharacterized protein fam83e</fullName>
    </submittedName>
</protein>
<dbReference type="OrthoDB" id="8943940at2759"/>
<evidence type="ECO:0000313" key="5">
    <source>
        <dbReference type="RefSeq" id="XP_013858331.1"/>
    </source>
</evidence>
<dbReference type="SUPFAM" id="SSF56024">
    <property type="entry name" value="Phospholipase D/nuclease"/>
    <property type="match status" value="1"/>
</dbReference>
<feature type="compositionally biased region" description="Basic and acidic residues" evidence="2">
    <location>
        <begin position="593"/>
        <end position="602"/>
    </location>
</feature>
<dbReference type="AlphaFoldDB" id="A0A2I4AS69"/>
<evidence type="ECO:0000313" key="4">
    <source>
        <dbReference type="Proteomes" id="UP000192220"/>
    </source>
</evidence>
<feature type="compositionally biased region" description="Low complexity" evidence="2">
    <location>
        <begin position="408"/>
        <end position="420"/>
    </location>
</feature>
<dbReference type="FunCoup" id="A0A2I4AS69">
    <property type="interactions" value="1"/>
</dbReference>
<dbReference type="GO" id="GO:0007165">
    <property type="term" value="P:signal transduction"/>
    <property type="evidence" value="ECO:0007669"/>
    <property type="project" value="TreeGrafter"/>
</dbReference>
<dbReference type="Proteomes" id="UP000192220">
    <property type="component" value="Unplaced"/>
</dbReference>
<dbReference type="InParanoid" id="A0A2I4AS69"/>
<accession>A0A2I4AS69</accession>
<feature type="region of interest" description="Disordered" evidence="2">
    <location>
        <begin position="578"/>
        <end position="606"/>
    </location>
</feature>
<dbReference type="PANTHER" id="PTHR16181:SF29">
    <property type="entry name" value="PROTEIN FAM83A-RELATED"/>
    <property type="match status" value="1"/>
</dbReference>
<dbReference type="STRING" id="52670.A0A2I4AS69"/>